<accession>A0A6H5H978</accession>
<sequence length="557" mass="61299">MDRLRHNSRNLPNSRPGLLNVNGIKGDLDLQMIPGHGVIAMNITSNIISTRLNGPGSMLDHSIFIHRLPPINKSNSPLAPEGKVEAVLQYYQISCRILKCVWQFVDPSPNSRISKTWTKILRPKIWKHCVFSPSAIFSTGRMARRTNSCCDKIAPIGRTSRLPLESHSQEDKGGIVMHRLVATCALAPLASQRLRIKIPTRRTGRAMQGNNRLGAHVFKYDTIIDLAVKNCRQRPHDVTPNYPEATRNLKMELMTGDEAEEGASQETMDQAVAAAEGAPPPPQLPPSETSSAAYDDEDDEAADEEAVDEAEAPADVSVGGQHLFPSFSSLFSSGSSSNGFGHSRGFYPEFTAPPRSFNTEPSFHHRALYTSAEDTDRVLGSGNFGVIRGGTYYGGGSASAGLNADESYTRGVNSHGRPYRRPNPPPQFKLGGDFFSGFRDFADITTPPKSAYSNIFVVYANRNSTKNADPLTANRPKNIRELIESDSSDDYADLRDQEEEVPSKSKTKKKLSLYKQKISLKESAKKFRSKAVDPLIALMTSFMSSDISSPMHKNVQK</sequence>
<name>A0A6H5H978_9HEMI</name>
<dbReference type="EMBL" id="CADCXU010025676">
    <property type="protein sequence ID" value="CAB0012984.1"/>
    <property type="molecule type" value="Genomic_DNA"/>
</dbReference>
<dbReference type="AlphaFoldDB" id="A0A6H5H978"/>
<evidence type="ECO:0000313" key="3">
    <source>
        <dbReference type="Proteomes" id="UP000479000"/>
    </source>
</evidence>
<feature type="compositionally biased region" description="Acidic residues" evidence="1">
    <location>
        <begin position="294"/>
        <end position="312"/>
    </location>
</feature>
<gene>
    <name evidence="2" type="ORF">NTEN_LOCUS17670</name>
</gene>
<proteinExistence type="predicted"/>
<feature type="region of interest" description="Disordered" evidence="1">
    <location>
        <begin position="274"/>
        <end position="314"/>
    </location>
</feature>
<feature type="region of interest" description="Disordered" evidence="1">
    <location>
        <begin position="484"/>
        <end position="508"/>
    </location>
</feature>
<protein>
    <submittedName>
        <fullName evidence="2">Uncharacterized protein</fullName>
    </submittedName>
</protein>
<dbReference type="Proteomes" id="UP000479000">
    <property type="component" value="Unassembled WGS sequence"/>
</dbReference>
<dbReference type="OrthoDB" id="6425203at2759"/>
<evidence type="ECO:0000313" key="2">
    <source>
        <dbReference type="EMBL" id="CAB0012984.1"/>
    </source>
</evidence>
<feature type="compositionally biased region" description="Acidic residues" evidence="1">
    <location>
        <begin position="484"/>
        <end position="500"/>
    </location>
</feature>
<keyword evidence="3" id="KW-1185">Reference proteome</keyword>
<reference evidence="2 3" key="1">
    <citation type="submission" date="2020-02" db="EMBL/GenBank/DDBJ databases">
        <authorList>
            <person name="Ferguson B K."/>
        </authorList>
    </citation>
    <scope>NUCLEOTIDE SEQUENCE [LARGE SCALE GENOMIC DNA]</scope>
</reference>
<organism evidence="2 3">
    <name type="scientific">Nesidiocoris tenuis</name>
    <dbReference type="NCBI Taxonomy" id="355587"/>
    <lineage>
        <taxon>Eukaryota</taxon>
        <taxon>Metazoa</taxon>
        <taxon>Ecdysozoa</taxon>
        <taxon>Arthropoda</taxon>
        <taxon>Hexapoda</taxon>
        <taxon>Insecta</taxon>
        <taxon>Pterygota</taxon>
        <taxon>Neoptera</taxon>
        <taxon>Paraneoptera</taxon>
        <taxon>Hemiptera</taxon>
        <taxon>Heteroptera</taxon>
        <taxon>Panheteroptera</taxon>
        <taxon>Cimicomorpha</taxon>
        <taxon>Miridae</taxon>
        <taxon>Dicyphina</taxon>
        <taxon>Nesidiocoris</taxon>
    </lineage>
</organism>
<evidence type="ECO:0000256" key="1">
    <source>
        <dbReference type="SAM" id="MobiDB-lite"/>
    </source>
</evidence>